<accession>A0ABP8NEW9</accession>
<proteinExistence type="predicted"/>
<comment type="caution">
    <text evidence="1">The sequence shown here is derived from an EMBL/GenBank/DDBJ whole genome shotgun (WGS) entry which is preliminary data.</text>
</comment>
<name>A0ABP8NEW9_9BACT</name>
<dbReference type="RefSeq" id="WP_345080613.1">
    <property type="nucleotide sequence ID" value="NZ_BAABFA010000009.1"/>
</dbReference>
<evidence type="ECO:0000313" key="2">
    <source>
        <dbReference type="Proteomes" id="UP001500067"/>
    </source>
</evidence>
<keyword evidence="2" id="KW-1185">Reference proteome</keyword>
<sequence length="235" mass="25324">MRTLLTCTCIWVTILFLLPGCTRVDSNDLKEDVPYHQNYNITFSKTDDATYVSAYFRVRSAGGARVMLANGSSVTMNGRTGATSDPFDRTLYTWQFAGLQDINAVLTKNGKAIVNTTQLSDIGDVSFPATLAADISKSTGYTFVWEGPALATGERMYVGVAGRSTTDTSLNASNEIEVSGAKAIITAEDLQLIAPGKLTLSLRRQKNMSLDAYDGDGTGFTSVTLITAKEITLKN</sequence>
<reference evidence="2" key="1">
    <citation type="journal article" date="2019" name="Int. J. Syst. Evol. Microbiol.">
        <title>The Global Catalogue of Microorganisms (GCM) 10K type strain sequencing project: providing services to taxonomists for standard genome sequencing and annotation.</title>
        <authorList>
            <consortium name="The Broad Institute Genomics Platform"/>
            <consortium name="The Broad Institute Genome Sequencing Center for Infectious Disease"/>
            <person name="Wu L."/>
            <person name="Ma J."/>
        </authorList>
    </citation>
    <scope>NUCLEOTIDE SEQUENCE [LARGE SCALE GENOMIC DNA]</scope>
    <source>
        <strain evidence="2">JCM 32105</strain>
    </source>
</reference>
<evidence type="ECO:0000313" key="1">
    <source>
        <dbReference type="EMBL" id="GAA4464137.1"/>
    </source>
</evidence>
<dbReference type="Proteomes" id="UP001500067">
    <property type="component" value="Unassembled WGS sequence"/>
</dbReference>
<protein>
    <submittedName>
        <fullName evidence="1">Uncharacterized protein</fullName>
    </submittedName>
</protein>
<gene>
    <name evidence="1" type="ORF">GCM10023093_13830</name>
</gene>
<organism evidence="1 2">
    <name type="scientific">Nemorincola caseinilytica</name>
    <dbReference type="NCBI Taxonomy" id="2054315"/>
    <lineage>
        <taxon>Bacteria</taxon>
        <taxon>Pseudomonadati</taxon>
        <taxon>Bacteroidota</taxon>
        <taxon>Chitinophagia</taxon>
        <taxon>Chitinophagales</taxon>
        <taxon>Chitinophagaceae</taxon>
        <taxon>Nemorincola</taxon>
    </lineage>
</organism>
<dbReference type="EMBL" id="BAABFA010000009">
    <property type="protein sequence ID" value="GAA4464137.1"/>
    <property type="molecule type" value="Genomic_DNA"/>
</dbReference>